<feature type="domain" description="PASTA" evidence="16">
    <location>
        <begin position="691"/>
        <end position="752"/>
    </location>
</feature>
<evidence type="ECO:0000256" key="13">
    <source>
        <dbReference type="ARBA" id="ARBA00023316"/>
    </source>
</evidence>
<dbReference type="CDD" id="cd06575">
    <property type="entry name" value="PASTA_Pbp2x-like_2"/>
    <property type="match status" value="1"/>
</dbReference>
<dbReference type="FunFam" id="3.40.710.10:FF:000095">
    <property type="entry name" value="Penicillin-binding protein 2x"/>
    <property type="match status" value="1"/>
</dbReference>
<keyword evidence="6" id="KW-0677">Repeat</keyword>
<evidence type="ECO:0000256" key="12">
    <source>
        <dbReference type="ARBA" id="ARBA00023306"/>
    </source>
</evidence>
<reference evidence="17 18" key="1">
    <citation type="journal article" date="2021" name="Int. J. Syst. Evol. Microbiol.">
        <title>Streptococcus vicugnae sp. nov., isolated from faeces of alpacas (Vicugna pacos) and cattle (Bos taurus), Streptococcus zalophi sp. nov., and Streptococcus pacificus sp. nov., isolated from respiratory tract of California sea lions (Zalophus californianus).</title>
        <authorList>
            <person name="Volokhov D.V."/>
            <person name="Zagorodnyaya T.A."/>
            <person name="Shen Z."/>
            <person name="Blom J."/>
            <person name="Furtak V.A."/>
            <person name="Eisenberg T."/>
            <person name="Fan P."/>
            <person name="Jeong K.C."/>
            <person name="Gao Y."/>
            <person name="Zhang S."/>
            <person name="Amselle M."/>
        </authorList>
    </citation>
    <scope>NUCLEOTIDE SEQUENCE [LARGE SCALE GENOMIC DNA]</scope>
    <source>
        <strain evidence="18">CSL7508-lung</strain>
    </source>
</reference>
<dbReference type="Pfam" id="PF03717">
    <property type="entry name" value="PBP_dimer"/>
    <property type="match status" value="1"/>
</dbReference>
<evidence type="ECO:0000256" key="9">
    <source>
        <dbReference type="ARBA" id="ARBA00022989"/>
    </source>
</evidence>
<protein>
    <submittedName>
        <fullName evidence="17">Penicillin-binding protein</fullName>
    </submittedName>
</protein>
<dbReference type="EMBL" id="JAENBP010000001">
    <property type="protein sequence ID" value="MBJ8349225.1"/>
    <property type="molecule type" value="Genomic_DNA"/>
</dbReference>
<evidence type="ECO:0000256" key="2">
    <source>
        <dbReference type="ARBA" id="ARBA00007171"/>
    </source>
</evidence>
<dbReference type="Gene3D" id="3.40.710.10">
    <property type="entry name" value="DD-peptidase/beta-lactamase superfamily"/>
    <property type="match status" value="1"/>
</dbReference>
<accession>A0A934P921</accession>
<evidence type="ECO:0000313" key="18">
    <source>
        <dbReference type="Proteomes" id="UP000644875"/>
    </source>
</evidence>
<keyword evidence="7" id="KW-0133">Cell shape</keyword>
<feature type="transmembrane region" description="Helical" evidence="15">
    <location>
        <begin position="30"/>
        <end position="50"/>
    </location>
</feature>
<dbReference type="Pfam" id="PF03793">
    <property type="entry name" value="PASTA"/>
    <property type="match status" value="2"/>
</dbReference>
<comment type="similarity">
    <text evidence="2">Belongs to the transpeptidase family.</text>
</comment>
<dbReference type="Gene3D" id="3.90.1310.10">
    <property type="entry name" value="Penicillin-binding protein 2a (Domain 2)"/>
    <property type="match status" value="1"/>
</dbReference>
<evidence type="ECO:0000256" key="1">
    <source>
        <dbReference type="ARBA" id="ARBA00004162"/>
    </source>
</evidence>
<keyword evidence="4" id="KW-0132">Cell division</keyword>
<evidence type="ECO:0000256" key="5">
    <source>
        <dbReference type="ARBA" id="ARBA00022692"/>
    </source>
</evidence>
<keyword evidence="3" id="KW-1003">Cell membrane</keyword>
<evidence type="ECO:0000313" key="17">
    <source>
        <dbReference type="EMBL" id="MBJ8349225.1"/>
    </source>
</evidence>
<dbReference type="AlphaFoldDB" id="A0A934P921"/>
<dbReference type="PANTHER" id="PTHR30627:SF26">
    <property type="entry name" value="PENICILLIN-BINDING PROTEIN 2B"/>
    <property type="match status" value="1"/>
</dbReference>
<evidence type="ECO:0000256" key="10">
    <source>
        <dbReference type="ARBA" id="ARBA00023136"/>
    </source>
</evidence>
<dbReference type="CDD" id="cd06576">
    <property type="entry name" value="PASTA_Pbp2x-like_1"/>
    <property type="match status" value="1"/>
</dbReference>
<name>A0A934P921_9STRE</name>
<evidence type="ECO:0000256" key="8">
    <source>
        <dbReference type="ARBA" id="ARBA00022984"/>
    </source>
</evidence>
<evidence type="ECO:0000256" key="4">
    <source>
        <dbReference type="ARBA" id="ARBA00022618"/>
    </source>
</evidence>
<dbReference type="GO" id="GO:0009252">
    <property type="term" value="P:peptidoglycan biosynthetic process"/>
    <property type="evidence" value="ECO:0007669"/>
    <property type="project" value="UniProtKB-KW"/>
</dbReference>
<dbReference type="GO" id="GO:0071555">
    <property type="term" value="P:cell wall organization"/>
    <property type="evidence" value="ECO:0007669"/>
    <property type="project" value="UniProtKB-KW"/>
</dbReference>
<dbReference type="InterPro" id="IPR053467">
    <property type="entry name" value="PbpX"/>
</dbReference>
<dbReference type="Proteomes" id="UP000644875">
    <property type="component" value="Unassembled WGS sequence"/>
</dbReference>
<dbReference type="RefSeq" id="WP_199567152.1">
    <property type="nucleotide sequence ID" value="NZ_JAENBP010000001.1"/>
</dbReference>
<dbReference type="SMART" id="SM00740">
    <property type="entry name" value="PASTA"/>
    <property type="match status" value="1"/>
</dbReference>
<organism evidence="17 18">
    <name type="scientific">Streptococcus zalophi</name>
    <dbReference type="NCBI Taxonomy" id="640031"/>
    <lineage>
        <taxon>Bacteria</taxon>
        <taxon>Bacillati</taxon>
        <taxon>Bacillota</taxon>
        <taxon>Bacilli</taxon>
        <taxon>Lactobacillales</taxon>
        <taxon>Streptococcaceae</taxon>
        <taxon>Streptococcus</taxon>
    </lineage>
</organism>
<gene>
    <name evidence="17" type="ORF">JHK64_01095</name>
</gene>
<proteinExistence type="inferred from homology"/>
<dbReference type="GO" id="GO:0046677">
    <property type="term" value="P:response to antibiotic"/>
    <property type="evidence" value="ECO:0007669"/>
    <property type="project" value="UniProtKB-KW"/>
</dbReference>
<comment type="subcellular location">
    <subcellularLocation>
        <location evidence="1">Cell membrane</location>
        <topology evidence="1">Single-pass membrane protein</topology>
    </subcellularLocation>
</comment>
<keyword evidence="18" id="KW-1185">Reference proteome</keyword>
<keyword evidence="10 15" id="KW-0472">Membrane</keyword>
<dbReference type="GO" id="GO:0005886">
    <property type="term" value="C:plasma membrane"/>
    <property type="evidence" value="ECO:0007669"/>
    <property type="project" value="UniProtKB-SubCell"/>
</dbReference>
<dbReference type="NCBIfam" id="NF038271">
    <property type="entry name" value="strep_PBP2X"/>
    <property type="match status" value="1"/>
</dbReference>
<dbReference type="PROSITE" id="PS51178">
    <property type="entry name" value="PASTA"/>
    <property type="match status" value="1"/>
</dbReference>
<dbReference type="PANTHER" id="PTHR30627">
    <property type="entry name" value="PEPTIDOGLYCAN D,D-TRANSPEPTIDASE"/>
    <property type="match status" value="1"/>
</dbReference>
<keyword evidence="5 15" id="KW-0812">Transmembrane</keyword>
<evidence type="ECO:0000256" key="6">
    <source>
        <dbReference type="ARBA" id="ARBA00022737"/>
    </source>
</evidence>
<keyword evidence="9 15" id="KW-1133">Transmembrane helix</keyword>
<dbReference type="Gene3D" id="2.20.70.70">
    <property type="match status" value="2"/>
</dbReference>
<dbReference type="GO" id="GO:0051301">
    <property type="term" value="P:cell division"/>
    <property type="evidence" value="ECO:0007669"/>
    <property type="project" value="UniProtKB-KW"/>
</dbReference>
<keyword evidence="13" id="KW-0961">Cell wall biogenesis/degradation</keyword>
<dbReference type="InterPro" id="IPR012338">
    <property type="entry name" value="Beta-lactam/transpept-like"/>
</dbReference>
<dbReference type="InterPro" id="IPR036138">
    <property type="entry name" value="PBP_dimer_sf"/>
</dbReference>
<sequence length="752" mass="83106">MKNLKKRFLQYVTKNRKSPSANREHVGQNMMILAIFIFLVFMINFIIIIGTDSKFGVDLSEKAKTVYQTTQKVQAKRGSILDRVGEVIAEDSTTYSIYAVIDKNYVSVNDEKLYIQSFQYDKVGDILKEYLDIDKDYVIEQLKRDASQVLFGPKGDNISYGVMTEITKAMENANIQGIGFTTSPGRMYPNGVFASQLIGYTTVKEDKNGSKTLTGSGGLEYTLNDILSGTDGVVTYQKDKNGNTLLGTATTVKKALDGKDVYTTLYAPLQTYLEAHMNVFQEKANGVNASATVINAKTGEILATTQRPTYDADTKEGFGVEGFEWQNLLYQTSYEPGSTLKVMTVASAIDNKTFNPNATIDNSNGITVADTTIQDWDINDGSSQGTVRNFVQGFAHSSNVAMTQLELNMGHDTWLNYLEKFRFGIRTRFGMGYGNVQENPGKVNSDNVVTTAMSSFGQGINVSQIQMLRAFTAISNDGVMLQPKFISQIYDPNTDSSRVGKTEIVGNPVSAEAASQTRDYMITVGTDPIHGTLYSQDYGPVIQVGNESVAVKSGTAQIAKENGTGYLEGELNNLYSVVAMVPADEPDFIMYVTLQQPEHWSFLFWQDLVNPVLEEAMSMKPILTEPVVSVSNKKMVYKLPKVIGEDPGNISDELHRNLVSPIILGLGDKIEKASVKKGTELKENQQILLLTNSFDTLPDMYGWTKKNVEQFAKWLDIEITFNGSEEGTVIKQSKDIGTSLEKLKKLTITLGD</sequence>
<keyword evidence="8" id="KW-0573">Peptidoglycan synthesis</keyword>
<comment type="caution">
    <text evidence="17">The sequence shown here is derived from an EMBL/GenBank/DDBJ whole genome shotgun (WGS) entry which is preliminary data.</text>
</comment>
<dbReference type="GO" id="GO:0008658">
    <property type="term" value="F:penicillin binding"/>
    <property type="evidence" value="ECO:0007669"/>
    <property type="project" value="InterPro"/>
</dbReference>
<dbReference type="SUPFAM" id="SSF56601">
    <property type="entry name" value="beta-lactamase/transpeptidase-like"/>
    <property type="match status" value="1"/>
</dbReference>
<dbReference type="GO" id="GO:0008360">
    <property type="term" value="P:regulation of cell shape"/>
    <property type="evidence" value="ECO:0007669"/>
    <property type="project" value="UniProtKB-KW"/>
</dbReference>
<keyword evidence="12" id="KW-0131">Cell cycle</keyword>
<dbReference type="SUPFAM" id="SSF54184">
    <property type="entry name" value="Penicillin-binding protein 2x (pbp-2x), c-terminal domain"/>
    <property type="match status" value="2"/>
</dbReference>
<evidence type="ECO:0000256" key="7">
    <source>
        <dbReference type="ARBA" id="ARBA00022960"/>
    </source>
</evidence>
<dbReference type="InterPro" id="IPR005543">
    <property type="entry name" value="PASTA_dom"/>
</dbReference>
<keyword evidence="11" id="KW-0046">Antibiotic resistance</keyword>
<evidence type="ECO:0000259" key="16">
    <source>
        <dbReference type="PROSITE" id="PS51178"/>
    </source>
</evidence>
<evidence type="ECO:0000256" key="11">
    <source>
        <dbReference type="ARBA" id="ARBA00023251"/>
    </source>
</evidence>
<dbReference type="InterPro" id="IPR001460">
    <property type="entry name" value="PCN-bd_Tpept"/>
</dbReference>
<dbReference type="SUPFAM" id="SSF56519">
    <property type="entry name" value="Penicillin binding protein dimerisation domain"/>
    <property type="match status" value="1"/>
</dbReference>
<evidence type="ECO:0000256" key="15">
    <source>
        <dbReference type="SAM" id="Phobius"/>
    </source>
</evidence>
<comment type="function">
    <text evidence="14">A transpeptidase that forms peptide cross-links between adjacent glycan strands in cell wall peptidoglycan (PG). Part of the divisome machinery that synthesizes the septal cross wall. Beta-lactams inactivate the PBPs by acylating an essential serine residue in the active site of these proteins.</text>
</comment>
<dbReference type="InterPro" id="IPR005311">
    <property type="entry name" value="PBP_dimer"/>
</dbReference>
<dbReference type="Pfam" id="PF00905">
    <property type="entry name" value="Transpeptidase"/>
    <property type="match status" value="1"/>
</dbReference>
<evidence type="ECO:0000256" key="3">
    <source>
        <dbReference type="ARBA" id="ARBA00022475"/>
    </source>
</evidence>
<evidence type="ECO:0000256" key="14">
    <source>
        <dbReference type="ARBA" id="ARBA00055980"/>
    </source>
</evidence>
<dbReference type="Gene3D" id="3.30.70.2110">
    <property type="match status" value="1"/>
</dbReference>
<dbReference type="InterPro" id="IPR050515">
    <property type="entry name" value="Beta-lactam/transpept"/>
</dbReference>